<accession>A0ABS6KXU3</accession>
<keyword evidence="2" id="KW-1185">Reference proteome</keyword>
<reference evidence="1 2" key="1">
    <citation type="submission" date="2021-03" db="EMBL/GenBank/DDBJ databases">
        <title>Five novel Rahnella species.</title>
        <authorList>
            <person name="Brady C."/>
            <person name="Asselin J."/>
            <person name="Beer S."/>
            <person name="Bruberg M.B."/>
            <person name="Crampton B."/>
            <person name="Venter S."/>
            <person name="Arnold D."/>
            <person name="Denman S."/>
        </authorList>
    </citation>
    <scope>NUCLEOTIDE SEQUENCE [LARGE SCALE GENOMIC DNA]</scope>
    <source>
        <strain evidence="1 2">L72c</strain>
    </source>
</reference>
<name>A0ABS6KXU3_9GAMM</name>
<dbReference type="EMBL" id="JAFMOU010000061">
    <property type="protein sequence ID" value="MBU9834258.1"/>
    <property type="molecule type" value="Genomic_DNA"/>
</dbReference>
<gene>
    <name evidence="1" type="ORF">J1786_05360</name>
</gene>
<comment type="caution">
    <text evidence="1">The sequence shown here is derived from an EMBL/GenBank/DDBJ whole genome shotgun (WGS) entry which is preliminary data.</text>
</comment>
<dbReference type="SUPFAM" id="SSF54909">
    <property type="entry name" value="Dimeric alpha+beta barrel"/>
    <property type="match status" value="1"/>
</dbReference>
<dbReference type="Proteomes" id="UP000699865">
    <property type="component" value="Unassembled WGS sequence"/>
</dbReference>
<dbReference type="RefSeq" id="WP_129954904.1">
    <property type="nucleotide sequence ID" value="NZ_JAFMOS010000539.1"/>
</dbReference>
<evidence type="ECO:0000313" key="2">
    <source>
        <dbReference type="Proteomes" id="UP000699865"/>
    </source>
</evidence>
<dbReference type="InterPro" id="IPR011008">
    <property type="entry name" value="Dimeric_a/b-barrel"/>
</dbReference>
<proteinExistence type="predicted"/>
<sequence>MSADTRTVEILQYTLQPGMGAAFHRIMSEISVPLHRRCAIDVVSFGNSLHNPDCYYLIRAFESIESMDKILEEFYAGDDWRLGPREEIIGCIENSLKTILILPLQSVEGLRVQ</sequence>
<organism evidence="1 2">
    <name type="scientific">Rahnella perminowiae</name>
    <dbReference type="NCBI Taxonomy" id="2816244"/>
    <lineage>
        <taxon>Bacteria</taxon>
        <taxon>Pseudomonadati</taxon>
        <taxon>Pseudomonadota</taxon>
        <taxon>Gammaproteobacteria</taxon>
        <taxon>Enterobacterales</taxon>
        <taxon>Yersiniaceae</taxon>
        <taxon>Rahnella</taxon>
    </lineage>
</organism>
<protein>
    <submittedName>
        <fullName evidence="1">NIPSNAP family protein</fullName>
    </submittedName>
</protein>
<evidence type="ECO:0000313" key="1">
    <source>
        <dbReference type="EMBL" id="MBU9834258.1"/>
    </source>
</evidence>
<dbReference type="Gene3D" id="3.30.70.100">
    <property type="match status" value="1"/>
</dbReference>